<dbReference type="PANTHER" id="PTHR30273:SF2">
    <property type="entry name" value="PROTEIN FECR"/>
    <property type="match status" value="1"/>
</dbReference>
<sequence>MKSATRSSAPPSGRDDILAEAATWLMEMHEGPLSPDQRTALAQWRQRSPEHERAWEKAALLQEKLHSLTPCGAAVLKQAAQPGRRKAVKTLAGALVLVPTAWLVYRARPWEGEGQYFETAVGQRRELQLADGTSITLNTDSRIEVVLDATRRLVRLQRGEILVTTAPDLQQPARPFLVATQQGSLRALGTRFTVRQEDAHTEVAVFEGAVEVAPAGAASRHTSKPVLPSGMQARFDRTGMGAPQPCEETQAAWSKGLLIADRMPLPQFLAELARYRKGLLQGDAAIAGLKVSGVFPLADTDRVLSLLEQTQPVRIQRLTRYWVRVLPASASP</sequence>
<dbReference type="GO" id="GO:0016989">
    <property type="term" value="F:sigma factor antagonist activity"/>
    <property type="evidence" value="ECO:0007669"/>
    <property type="project" value="TreeGrafter"/>
</dbReference>
<organism evidence="3 4">
    <name type="scientific">Herbaspirillum rubrisubalbicans Os34</name>
    <dbReference type="NCBI Taxonomy" id="1235827"/>
    <lineage>
        <taxon>Bacteria</taxon>
        <taxon>Pseudomonadati</taxon>
        <taxon>Pseudomonadota</taxon>
        <taxon>Betaproteobacteria</taxon>
        <taxon>Burkholderiales</taxon>
        <taxon>Oxalobacteraceae</taxon>
        <taxon>Herbaspirillum</taxon>
    </lineage>
</organism>
<dbReference type="RefSeq" id="WP_017449909.1">
    <property type="nucleotide sequence ID" value="NZ_CP008956.1"/>
</dbReference>
<dbReference type="InterPro" id="IPR006860">
    <property type="entry name" value="FecR"/>
</dbReference>
<evidence type="ECO:0000313" key="3">
    <source>
        <dbReference type="EMBL" id="QJQ03491.1"/>
    </source>
</evidence>
<evidence type="ECO:0000313" key="4">
    <source>
        <dbReference type="Proteomes" id="UP000501648"/>
    </source>
</evidence>
<dbReference type="InterPro" id="IPR032623">
    <property type="entry name" value="FecR_N"/>
</dbReference>
<dbReference type="Pfam" id="PF04773">
    <property type="entry name" value="FecR"/>
    <property type="match status" value="1"/>
</dbReference>
<dbReference type="Gene3D" id="2.60.120.1440">
    <property type="match status" value="1"/>
</dbReference>
<protein>
    <submittedName>
        <fullName evidence="3">Fe2+-dicitrate sensor protein</fullName>
    </submittedName>
</protein>
<feature type="domain" description="FecR protein" evidence="1">
    <location>
        <begin position="117"/>
        <end position="211"/>
    </location>
</feature>
<dbReference type="PANTHER" id="PTHR30273">
    <property type="entry name" value="PERIPLASMIC SIGNAL SENSOR AND SIGMA FACTOR ACTIVATOR FECR-RELATED"/>
    <property type="match status" value="1"/>
</dbReference>
<gene>
    <name evidence="3" type="ORF">C798_25610</name>
</gene>
<feature type="domain" description="FecR N-terminal" evidence="2">
    <location>
        <begin position="20"/>
        <end position="59"/>
    </location>
</feature>
<dbReference type="EMBL" id="CP008956">
    <property type="protein sequence ID" value="QJQ03491.1"/>
    <property type="molecule type" value="Genomic_DNA"/>
</dbReference>
<dbReference type="Pfam" id="PF16220">
    <property type="entry name" value="DUF4880"/>
    <property type="match status" value="1"/>
</dbReference>
<dbReference type="Proteomes" id="UP000501648">
    <property type="component" value="Chromosome"/>
</dbReference>
<evidence type="ECO:0000259" key="2">
    <source>
        <dbReference type="Pfam" id="PF16220"/>
    </source>
</evidence>
<dbReference type="InterPro" id="IPR012373">
    <property type="entry name" value="Ferrdict_sens_TM"/>
</dbReference>
<evidence type="ECO:0000259" key="1">
    <source>
        <dbReference type="Pfam" id="PF04773"/>
    </source>
</evidence>
<name>A0A6M3ZYU5_9BURK</name>
<dbReference type="PIRSF" id="PIRSF018266">
    <property type="entry name" value="FecR"/>
    <property type="match status" value="1"/>
</dbReference>
<dbReference type="AlphaFoldDB" id="A0A6M3ZYU5"/>
<reference evidence="3 4" key="1">
    <citation type="journal article" date="2012" name="J. Bacteriol.">
        <title>Genome sequence of the pathogenic Herbaspirillum seropedicae strain Os34, isolated from rice roots.</title>
        <authorList>
            <person name="Ye W."/>
            <person name="Ye S."/>
            <person name="Liu J."/>
            <person name="Chang S."/>
            <person name="Chen M."/>
            <person name="Zhu B."/>
            <person name="Guo L."/>
            <person name="An Q."/>
        </authorList>
    </citation>
    <scope>NUCLEOTIDE SEQUENCE [LARGE SCALE GENOMIC DNA]</scope>
    <source>
        <strain evidence="3 4">Os34</strain>
    </source>
</reference>
<accession>A0A6M3ZYU5</accession>
<proteinExistence type="predicted"/>